<dbReference type="GO" id="GO:0006465">
    <property type="term" value="P:signal peptide processing"/>
    <property type="evidence" value="ECO:0007669"/>
    <property type="project" value="InterPro"/>
</dbReference>
<evidence type="ECO:0000256" key="4">
    <source>
        <dbReference type="ARBA" id="ARBA00013208"/>
    </source>
</evidence>
<dbReference type="GO" id="GO:0009003">
    <property type="term" value="F:signal peptidase activity"/>
    <property type="evidence" value="ECO:0007669"/>
    <property type="project" value="UniProtKB-EC"/>
</dbReference>
<name>A0A9D1S1N1_9FIRM</name>
<dbReference type="PROSITE" id="PS00760">
    <property type="entry name" value="SPASE_I_2"/>
    <property type="match status" value="1"/>
</dbReference>
<dbReference type="InterPro" id="IPR019756">
    <property type="entry name" value="Pept_S26A_signal_pept_1_Ser-AS"/>
</dbReference>
<protein>
    <recommendedName>
        <fullName evidence="4 8">Signal peptidase I</fullName>
        <ecNumber evidence="4 8">3.4.21.89</ecNumber>
    </recommendedName>
</protein>
<dbReference type="InterPro" id="IPR019757">
    <property type="entry name" value="Pept_S26A_signal_pept_1_Lys-AS"/>
</dbReference>
<reference evidence="11" key="1">
    <citation type="submission" date="2020-10" db="EMBL/GenBank/DDBJ databases">
        <authorList>
            <person name="Gilroy R."/>
        </authorList>
    </citation>
    <scope>NUCLEOTIDE SEQUENCE</scope>
    <source>
        <strain evidence="11">ChiGjej1B1-22543</strain>
    </source>
</reference>
<evidence type="ECO:0000256" key="2">
    <source>
        <dbReference type="ARBA" id="ARBA00004401"/>
    </source>
</evidence>
<dbReference type="NCBIfam" id="TIGR02227">
    <property type="entry name" value="sigpep_I_bact"/>
    <property type="match status" value="1"/>
</dbReference>
<evidence type="ECO:0000256" key="1">
    <source>
        <dbReference type="ARBA" id="ARBA00000677"/>
    </source>
</evidence>
<dbReference type="GO" id="GO:0005886">
    <property type="term" value="C:plasma membrane"/>
    <property type="evidence" value="ECO:0007669"/>
    <property type="project" value="UniProtKB-SubCell"/>
</dbReference>
<comment type="catalytic activity">
    <reaction evidence="1 8">
        <text>Cleavage of hydrophobic, N-terminal signal or leader sequences from secreted and periplasmic proteins.</text>
        <dbReference type="EC" id="3.4.21.89"/>
    </reaction>
</comment>
<dbReference type="AlphaFoldDB" id="A0A9D1S1N1"/>
<dbReference type="EMBL" id="DVMV01000008">
    <property type="protein sequence ID" value="HIU44824.1"/>
    <property type="molecule type" value="Genomic_DNA"/>
</dbReference>
<dbReference type="PANTHER" id="PTHR43390:SF1">
    <property type="entry name" value="CHLOROPLAST PROCESSING PEPTIDASE"/>
    <property type="match status" value="1"/>
</dbReference>
<gene>
    <name evidence="11" type="primary">lepB</name>
    <name evidence="11" type="ORF">IAC52_00790</name>
</gene>
<accession>A0A9D1S1N1</accession>
<dbReference type="SUPFAM" id="SSF51306">
    <property type="entry name" value="LexA/Signal peptidase"/>
    <property type="match status" value="1"/>
</dbReference>
<evidence type="ECO:0000256" key="6">
    <source>
        <dbReference type="ARBA" id="ARBA00022801"/>
    </source>
</evidence>
<comment type="caution">
    <text evidence="11">The sequence shown here is derived from an EMBL/GenBank/DDBJ whole genome shotgun (WGS) entry which is preliminary data.</text>
</comment>
<evidence type="ECO:0000256" key="9">
    <source>
        <dbReference type="RuleBase" id="RU362042"/>
    </source>
</evidence>
<keyword evidence="8" id="KW-0812">Transmembrane</keyword>
<evidence type="ECO:0000256" key="5">
    <source>
        <dbReference type="ARBA" id="ARBA00022670"/>
    </source>
</evidence>
<proteinExistence type="inferred from homology"/>
<feature type="transmembrane region" description="Helical" evidence="8">
    <location>
        <begin position="22"/>
        <end position="47"/>
    </location>
</feature>
<feature type="active site" evidence="7">
    <location>
        <position position="142"/>
    </location>
</feature>
<evidence type="ECO:0000259" key="10">
    <source>
        <dbReference type="Pfam" id="PF10502"/>
    </source>
</evidence>
<keyword evidence="8" id="KW-0472">Membrane</keyword>
<organism evidence="11 12">
    <name type="scientific">Candidatus Alloenteromonas pullicola</name>
    <dbReference type="NCBI Taxonomy" id="2840784"/>
    <lineage>
        <taxon>Bacteria</taxon>
        <taxon>Bacillati</taxon>
        <taxon>Bacillota</taxon>
        <taxon>Bacillota incertae sedis</taxon>
        <taxon>Candidatus Alloenteromonas</taxon>
    </lineage>
</organism>
<evidence type="ECO:0000313" key="12">
    <source>
        <dbReference type="Proteomes" id="UP000824070"/>
    </source>
</evidence>
<dbReference type="PROSITE" id="PS00501">
    <property type="entry name" value="SPASE_I_1"/>
    <property type="match status" value="1"/>
</dbReference>
<feature type="active site" evidence="7">
    <location>
        <position position="62"/>
    </location>
</feature>
<comment type="subcellular location">
    <subcellularLocation>
        <location evidence="2">Cell membrane</location>
        <topology evidence="2">Single-pass type II membrane protein</topology>
    </subcellularLocation>
    <subcellularLocation>
        <location evidence="9">Membrane</location>
        <topology evidence="9">Single-pass type II membrane protein</topology>
    </subcellularLocation>
</comment>
<dbReference type="EC" id="3.4.21.89" evidence="4 8"/>
<reference evidence="11" key="2">
    <citation type="journal article" date="2021" name="PeerJ">
        <title>Extensive microbial diversity within the chicken gut microbiome revealed by metagenomics and culture.</title>
        <authorList>
            <person name="Gilroy R."/>
            <person name="Ravi A."/>
            <person name="Getino M."/>
            <person name="Pursley I."/>
            <person name="Horton D.L."/>
            <person name="Alikhan N.F."/>
            <person name="Baker D."/>
            <person name="Gharbi K."/>
            <person name="Hall N."/>
            <person name="Watson M."/>
            <person name="Adriaenssens E.M."/>
            <person name="Foster-Nyarko E."/>
            <person name="Jarju S."/>
            <person name="Secka A."/>
            <person name="Antonio M."/>
            <person name="Oren A."/>
            <person name="Chaudhuri R.R."/>
            <person name="La Ragione R."/>
            <person name="Hildebrand F."/>
            <person name="Pallen M.J."/>
        </authorList>
    </citation>
    <scope>NUCLEOTIDE SEQUENCE</scope>
    <source>
        <strain evidence="11">ChiGjej1B1-22543</strain>
    </source>
</reference>
<evidence type="ECO:0000313" key="11">
    <source>
        <dbReference type="EMBL" id="HIU44824.1"/>
    </source>
</evidence>
<dbReference type="Gene3D" id="2.10.109.10">
    <property type="entry name" value="Umud Fragment, subunit A"/>
    <property type="match status" value="1"/>
</dbReference>
<dbReference type="Pfam" id="PF10502">
    <property type="entry name" value="Peptidase_S26"/>
    <property type="match status" value="1"/>
</dbReference>
<dbReference type="InterPro" id="IPR019533">
    <property type="entry name" value="Peptidase_S26"/>
</dbReference>
<keyword evidence="5 8" id="KW-0645">Protease</keyword>
<dbReference type="PRINTS" id="PR00727">
    <property type="entry name" value="LEADERPTASE"/>
</dbReference>
<evidence type="ECO:0000256" key="7">
    <source>
        <dbReference type="PIRSR" id="PIRSR600223-1"/>
    </source>
</evidence>
<dbReference type="InterPro" id="IPR000223">
    <property type="entry name" value="Pept_S26A_signal_pept_1"/>
</dbReference>
<dbReference type="PANTHER" id="PTHR43390">
    <property type="entry name" value="SIGNAL PEPTIDASE I"/>
    <property type="match status" value="1"/>
</dbReference>
<feature type="domain" description="Peptidase S26" evidence="10">
    <location>
        <begin position="35"/>
        <end position="248"/>
    </location>
</feature>
<evidence type="ECO:0000256" key="3">
    <source>
        <dbReference type="ARBA" id="ARBA00009370"/>
    </source>
</evidence>
<keyword evidence="8" id="KW-1133">Transmembrane helix</keyword>
<comment type="similarity">
    <text evidence="3 9">Belongs to the peptidase S26 family.</text>
</comment>
<dbReference type="Proteomes" id="UP000824070">
    <property type="component" value="Unassembled WGS sequence"/>
</dbReference>
<dbReference type="GO" id="GO:0004252">
    <property type="term" value="F:serine-type endopeptidase activity"/>
    <property type="evidence" value="ECO:0007669"/>
    <property type="project" value="InterPro"/>
</dbReference>
<keyword evidence="6 8" id="KW-0378">Hydrolase</keyword>
<dbReference type="InterPro" id="IPR036286">
    <property type="entry name" value="LexA/Signal_pep-like_sf"/>
</dbReference>
<evidence type="ECO:0000256" key="8">
    <source>
        <dbReference type="RuleBase" id="RU003993"/>
    </source>
</evidence>
<sequence length="285" mass="31629">MPEQEVAKLHGTPTPAKRKRRWWIYVIDAVLLVVFLLAFAVSANVIYLNVSFGEPFYVNGASMYPTLNRDGFHRASDGELVPLTWDSSRNGAGDIVDYGWAKGKDKLDWHTDIGHYDIVITYYPSDYSADGTLKAGASLKIKRVVGLPGETVTLSYDPDNTAWGKTTITEPDGDSYVLPALYDASDFPPIDGYEYEGIDRNRLGTWTLGEDEFFLVGDNRGANHSEDSRSPSVGPIKGDYIQAKAFLITGMRELEEDSSGSLSPAFLLSRLRMPWDYIHLDGGID</sequence>